<dbReference type="CDD" id="cd12797">
    <property type="entry name" value="M23_peptidase"/>
    <property type="match status" value="1"/>
</dbReference>
<dbReference type="InterPro" id="IPR016047">
    <property type="entry name" value="M23ase_b-sheet_dom"/>
</dbReference>
<comment type="caution">
    <text evidence="2">The sequence shown here is derived from an EMBL/GenBank/DDBJ whole genome shotgun (WGS) entry which is preliminary data.</text>
</comment>
<dbReference type="PROSITE" id="PS51782">
    <property type="entry name" value="LYSM"/>
    <property type="match status" value="1"/>
</dbReference>
<feature type="domain" description="LysM" evidence="1">
    <location>
        <begin position="69"/>
        <end position="113"/>
    </location>
</feature>
<gene>
    <name evidence="2" type="ORF">LPTSP2_28650</name>
</gene>
<dbReference type="InterPro" id="IPR036779">
    <property type="entry name" value="LysM_dom_sf"/>
</dbReference>
<dbReference type="Proteomes" id="UP000245206">
    <property type="component" value="Unassembled WGS sequence"/>
</dbReference>
<dbReference type="Pfam" id="PF01551">
    <property type="entry name" value="Peptidase_M23"/>
    <property type="match status" value="1"/>
</dbReference>
<dbReference type="PANTHER" id="PTHR21666:SF290">
    <property type="entry name" value="PEPTIDASE M23 DOMAIN PROTEIN"/>
    <property type="match status" value="1"/>
</dbReference>
<evidence type="ECO:0000313" key="2">
    <source>
        <dbReference type="EMBL" id="GBF43563.1"/>
    </source>
</evidence>
<dbReference type="EMBL" id="BFAZ01000009">
    <property type="protein sequence ID" value="GBF43563.1"/>
    <property type="molecule type" value="Genomic_DNA"/>
</dbReference>
<dbReference type="Gene3D" id="3.10.350.10">
    <property type="entry name" value="LysM domain"/>
    <property type="match status" value="1"/>
</dbReference>
<dbReference type="PANTHER" id="PTHR21666">
    <property type="entry name" value="PEPTIDASE-RELATED"/>
    <property type="match status" value="1"/>
</dbReference>
<sequence length="300" mass="33879">MSNRLVLLKWTVIWIGFGAVTNLFPGPLTLANLEYSNPSLKNLRSEIKENLRISKSGTKKEILIPLKYYEYKVQKEDNFFKIMARTGMDLETLSSVNELSSPHDLSQGMILEIPNMRGTFHPEETDGSDKTKSILAEKYQIDANKLQYDSERGKWFLPGISMGKSEKSFFYGFGFQFPLTAAIISSNFGKRLDPFTKKETFHGGLDMAAKQGSDVFSSMDGEVSFVGAQGGYGNLIIIKHILGYETRYGHLLNFAVKHGQRVKKGEKIGEVGQTGRATGPHLHFEIRRNSKRERPIFRSH</sequence>
<protein>
    <submittedName>
        <fullName evidence="2">Metalloendopeptidase</fullName>
    </submittedName>
</protein>
<dbReference type="InterPro" id="IPR050570">
    <property type="entry name" value="Cell_wall_metabolism_enzyme"/>
</dbReference>
<dbReference type="GO" id="GO:0004222">
    <property type="term" value="F:metalloendopeptidase activity"/>
    <property type="evidence" value="ECO:0007669"/>
    <property type="project" value="TreeGrafter"/>
</dbReference>
<evidence type="ECO:0000313" key="3">
    <source>
        <dbReference type="Proteomes" id="UP000245206"/>
    </source>
</evidence>
<dbReference type="InterPro" id="IPR018392">
    <property type="entry name" value="LysM"/>
</dbReference>
<dbReference type="FunFam" id="2.70.70.10:FF:000010">
    <property type="entry name" value="M23 family peptidase"/>
    <property type="match status" value="1"/>
</dbReference>
<keyword evidence="3" id="KW-1185">Reference proteome</keyword>
<dbReference type="InterPro" id="IPR011055">
    <property type="entry name" value="Dup_hybrid_motif"/>
</dbReference>
<dbReference type="SUPFAM" id="SSF51261">
    <property type="entry name" value="Duplicated hybrid motif"/>
    <property type="match status" value="1"/>
</dbReference>
<name>A0A2P2DFZ7_9LEPT</name>
<dbReference type="Gene3D" id="2.70.70.10">
    <property type="entry name" value="Glucose Permease (Domain IIA)"/>
    <property type="match status" value="1"/>
</dbReference>
<dbReference type="SMART" id="SM00257">
    <property type="entry name" value="LysM"/>
    <property type="match status" value="1"/>
</dbReference>
<dbReference type="AlphaFoldDB" id="A0A2P2DFZ7"/>
<dbReference type="OrthoDB" id="305469at2"/>
<organism evidence="2 3">
    <name type="scientific">Leptospira ellinghausenii</name>
    <dbReference type="NCBI Taxonomy" id="1917822"/>
    <lineage>
        <taxon>Bacteria</taxon>
        <taxon>Pseudomonadati</taxon>
        <taxon>Spirochaetota</taxon>
        <taxon>Spirochaetia</taxon>
        <taxon>Leptospirales</taxon>
        <taxon>Leptospiraceae</taxon>
        <taxon>Leptospira</taxon>
    </lineage>
</organism>
<dbReference type="Pfam" id="PF01476">
    <property type="entry name" value="LysM"/>
    <property type="match status" value="1"/>
</dbReference>
<proteinExistence type="predicted"/>
<reference evidence="3" key="1">
    <citation type="journal article" date="2019" name="Microbiol. Immunol.">
        <title>Molecular and phenotypic characterization of Leptospira johnsonii sp. nov., Leptospira ellinghausenii sp. nov. and Leptospira ryugenii sp. nov. isolated from soil and water in Japan.</title>
        <authorList>
            <person name="Masuzawa T."/>
            <person name="Saito M."/>
            <person name="Nakao R."/>
            <person name="Nikaido Y."/>
            <person name="Matsumoto M."/>
            <person name="Ogawa M."/>
            <person name="Yokoyama M."/>
            <person name="Hidaka Y."/>
            <person name="Tomita J."/>
            <person name="Sakakibara K."/>
            <person name="Suzuki K."/>
            <person name="Yasuda S."/>
            <person name="Sato H."/>
            <person name="Yamaguchi M."/>
            <person name="Yoshida S.I."/>
            <person name="Koizumi N."/>
            <person name="Kawamura Y."/>
        </authorList>
    </citation>
    <scope>NUCLEOTIDE SEQUENCE [LARGE SCALE GENOMIC DNA]</scope>
    <source>
        <strain evidence="3">E18</strain>
    </source>
</reference>
<accession>A0A2P2DFZ7</accession>
<evidence type="ECO:0000259" key="1">
    <source>
        <dbReference type="PROSITE" id="PS51782"/>
    </source>
</evidence>
<dbReference type="RefSeq" id="WP_108960470.1">
    <property type="nucleotide sequence ID" value="NZ_BFAZ01000009.1"/>
</dbReference>